<dbReference type="SUPFAM" id="SSF52096">
    <property type="entry name" value="ClpP/crotonase"/>
    <property type="match status" value="1"/>
</dbReference>
<comment type="caution">
    <text evidence="8">The sequence shown here is derived from an EMBL/GenBank/DDBJ whole genome shotgun (WGS) entry which is preliminary data.</text>
</comment>
<proteinExistence type="inferred from homology"/>
<dbReference type="InterPro" id="IPR001478">
    <property type="entry name" value="PDZ"/>
</dbReference>
<dbReference type="EMBL" id="LSDD01000047">
    <property type="protein sequence ID" value="KXB68328.1"/>
    <property type="molecule type" value="Genomic_DNA"/>
</dbReference>
<evidence type="ECO:0000259" key="7">
    <source>
        <dbReference type="PROSITE" id="PS50106"/>
    </source>
</evidence>
<dbReference type="PROSITE" id="PS50106">
    <property type="entry name" value="PDZ"/>
    <property type="match status" value="1"/>
</dbReference>
<dbReference type="Pfam" id="PF17820">
    <property type="entry name" value="PDZ_6"/>
    <property type="match status" value="1"/>
</dbReference>
<dbReference type="Gene3D" id="3.30.750.44">
    <property type="match status" value="1"/>
</dbReference>
<dbReference type="GO" id="GO:0004175">
    <property type="term" value="F:endopeptidase activity"/>
    <property type="evidence" value="ECO:0007669"/>
    <property type="project" value="TreeGrafter"/>
</dbReference>
<dbReference type="InterPro" id="IPR004447">
    <property type="entry name" value="Peptidase_S41A"/>
</dbReference>
<dbReference type="SMART" id="SM00245">
    <property type="entry name" value="TSPc"/>
    <property type="match status" value="1"/>
</dbReference>
<dbReference type="STRING" id="157687.HMPREF3180_00731"/>
<evidence type="ECO:0000256" key="6">
    <source>
        <dbReference type="SAM" id="SignalP"/>
    </source>
</evidence>
<keyword evidence="2 5" id="KW-0645">Protease</keyword>
<dbReference type="RefSeq" id="WP_060917604.1">
    <property type="nucleotide sequence ID" value="NZ_KQ960038.1"/>
</dbReference>
<feature type="domain" description="PDZ" evidence="7">
    <location>
        <begin position="98"/>
        <end position="167"/>
    </location>
</feature>
<keyword evidence="3 5" id="KW-0378">Hydrolase</keyword>
<dbReference type="PANTHER" id="PTHR32060:SF30">
    <property type="entry name" value="CARBOXY-TERMINAL PROCESSING PROTEASE CTPA"/>
    <property type="match status" value="1"/>
</dbReference>
<dbReference type="Pfam" id="PF03572">
    <property type="entry name" value="Peptidase_S41"/>
    <property type="match status" value="1"/>
</dbReference>
<accession>A0A134AKT2</accession>
<dbReference type="GO" id="GO:0008236">
    <property type="term" value="F:serine-type peptidase activity"/>
    <property type="evidence" value="ECO:0007669"/>
    <property type="project" value="UniProtKB-KW"/>
</dbReference>
<feature type="signal peptide" evidence="6">
    <location>
        <begin position="1"/>
        <end position="22"/>
    </location>
</feature>
<dbReference type="InterPro" id="IPR055210">
    <property type="entry name" value="CtpA/B_N"/>
</dbReference>
<protein>
    <submittedName>
        <fullName evidence="8">Peptidase, S41 family</fullName>
    </submittedName>
</protein>
<dbReference type="InterPro" id="IPR041489">
    <property type="entry name" value="PDZ_6"/>
</dbReference>
<evidence type="ECO:0000256" key="1">
    <source>
        <dbReference type="ARBA" id="ARBA00009179"/>
    </source>
</evidence>
<dbReference type="Gene3D" id="2.30.42.10">
    <property type="match status" value="1"/>
</dbReference>
<dbReference type="CDD" id="cd07560">
    <property type="entry name" value="Peptidase_S41_CPP"/>
    <property type="match status" value="1"/>
</dbReference>
<organism evidence="8 9">
    <name type="scientific">Leptotrichia wadei</name>
    <dbReference type="NCBI Taxonomy" id="157687"/>
    <lineage>
        <taxon>Bacteria</taxon>
        <taxon>Fusobacteriati</taxon>
        <taxon>Fusobacteriota</taxon>
        <taxon>Fusobacteriia</taxon>
        <taxon>Fusobacteriales</taxon>
        <taxon>Leptotrichiaceae</taxon>
        <taxon>Leptotrichia</taxon>
    </lineage>
</organism>
<dbReference type="GO" id="GO:0007165">
    <property type="term" value="P:signal transduction"/>
    <property type="evidence" value="ECO:0007669"/>
    <property type="project" value="TreeGrafter"/>
</dbReference>
<evidence type="ECO:0000256" key="2">
    <source>
        <dbReference type="ARBA" id="ARBA00022670"/>
    </source>
</evidence>
<dbReference type="Pfam" id="PF22694">
    <property type="entry name" value="CtpB_N-like"/>
    <property type="match status" value="1"/>
</dbReference>
<reference evidence="9" key="1">
    <citation type="submission" date="2016-01" db="EMBL/GenBank/DDBJ databases">
        <authorList>
            <person name="Mitreva M."/>
            <person name="Pepin K.H."/>
            <person name="Mihindukulasuriya K.A."/>
            <person name="Fulton R."/>
            <person name="Fronick C."/>
            <person name="O'Laughlin M."/>
            <person name="Miner T."/>
            <person name="Herter B."/>
            <person name="Rosa B.A."/>
            <person name="Cordes M."/>
            <person name="Tomlinson C."/>
            <person name="Wollam A."/>
            <person name="Palsikar V.B."/>
            <person name="Mardis E.R."/>
            <person name="Wilson R.K."/>
        </authorList>
    </citation>
    <scope>NUCLEOTIDE SEQUENCE [LARGE SCALE GENOMIC DNA]</scope>
    <source>
        <strain evidence="9">KA00185</strain>
    </source>
</reference>
<name>A0A134AKT2_9FUSO</name>
<dbReference type="InterPro" id="IPR029045">
    <property type="entry name" value="ClpP/crotonase-like_dom_sf"/>
</dbReference>
<dbReference type="InterPro" id="IPR005151">
    <property type="entry name" value="Tail-specific_protease"/>
</dbReference>
<dbReference type="FunFam" id="2.30.42.10:FF:000063">
    <property type="entry name" value="Peptidase, S41 family"/>
    <property type="match status" value="1"/>
</dbReference>
<evidence type="ECO:0000313" key="9">
    <source>
        <dbReference type="Proteomes" id="UP000070483"/>
    </source>
</evidence>
<keyword evidence="4 5" id="KW-0720">Serine protease</keyword>
<dbReference type="SUPFAM" id="SSF50156">
    <property type="entry name" value="PDZ domain-like"/>
    <property type="match status" value="1"/>
</dbReference>
<keyword evidence="6" id="KW-0732">Signal</keyword>
<evidence type="ECO:0000313" key="8">
    <source>
        <dbReference type="EMBL" id="KXB68328.1"/>
    </source>
</evidence>
<feature type="chain" id="PRO_5007461732" evidence="6">
    <location>
        <begin position="23"/>
        <end position="438"/>
    </location>
</feature>
<dbReference type="AlphaFoldDB" id="A0A134AKT2"/>
<dbReference type="PATRIC" id="fig|157687.3.peg.730"/>
<evidence type="ECO:0000256" key="3">
    <source>
        <dbReference type="ARBA" id="ARBA00022801"/>
    </source>
</evidence>
<gene>
    <name evidence="8" type="ORF">HMPREF3180_00731</name>
</gene>
<dbReference type="Proteomes" id="UP000070483">
    <property type="component" value="Unassembled WGS sequence"/>
</dbReference>
<dbReference type="PANTHER" id="PTHR32060">
    <property type="entry name" value="TAIL-SPECIFIC PROTEASE"/>
    <property type="match status" value="1"/>
</dbReference>
<dbReference type="SMART" id="SM00228">
    <property type="entry name" value="PDZ"/>
    <property type="match status" value="1"/>
</dbReference>
<sequence length="438" mass="48312">MKKNKIVQTVLGLVLVSMPLFAATTIVKTSRNDKDTSAGYTKDATELNRIVDVINIIENNFVGKEATPSKNDLYEGAVAGVVNKLNDPYSEYLSKADLNDFSEDMDGEYVGVGMTISKKKGEPLEVVSPFIGSPAEKVGIKIKDKITKVDGKDILPLTANETVKLLKGKEGTKVDVEVVREGKKDPMKFTLTRAKIKLEMVESKMLENNIGYVSLLKFGNHVGAEVEKAIKDLQAKGMKGLILDLRSNPGGSLQEAQDIASLFVKEDLIVYLKYKNGQQRNYNRTLKNLGNFPLIVLTNKGSASASEIVTGAIKDYKRGTIIGEKTFGKGIVQQVIPLRTEDAIKLTIAQYFTPKGNYIHEKGIEPDIEVKMEELLALKGYSNDGEQARKNREKEIEEILTKDKGKEEAAKIISAGDVQLKRAIQEMNKKINGTGKRK</sequence>
<comment type="similarity">
    <text evidence="1 5">Belongs to the peptidase S41A family.</text>
</comment>
<evidence type="ECO:0000256" key="5">
    <source>
        <dbReference type="RuleBase" id="RU004404"/>
    </source>
</evidence>
<dbReference type="CDD" id="cd06782">
    <property type="entry name" value="cpPDZ_CPP-like"/>
    <property type="match status" value="1"/>
</dbReference>
<dbReference type="OrthoDB" id="9812068at2"/>
<dbReference type="Gene3D" id="3.90.226.10">
    <property type="entry name" value="2-enoyl-CoA Hydratase, Chain A, domain 1"/>
    <property type="match status" value="1"/>
</dbReference>
<evidence type="ECO:0000256" key="4">
    <source>
        <dbReference type="ARBA" id="ARBA00022825"/>
    </source>
</evidence>
<dbReference type="InterPro" id="IPR036034">
    <property type="entry name" value="PDZ_sf"/>
</dbReference>
<dbReference type="NCBIfam" id="TIGR00225">
    <property type="entry name" value="prc"/>
    <property type="match status" value="1"/>
</dbReference>
<keyword evidence="9" id="KW-1185">Reference proteome</keyword>
<dbReference type="GO" id="GO:0030288">
    <property type="term" value="C:outer membrane-bounded periplasmic space"/>
    <property type="evidence" value="ECO:0007669"/>
    <property type="project" value="TreeGrafter"/>
</dbReference>
<dbReference type="GO" id="GO:0006508">
    <property type="term" value="P:proteolysis"/>
    <property type="evidence" value="ECO:0007669"/>
    <property type="project" value="UniProtKB-KW"/>
</dbReference>